<evidence type="ECO:0000313" key="8">
    <source>
        <dbReference type="Proteomes" id="UP000049855"/>
    </source>
</evidence>
<dbReference type="GO" id="GO:0005737">
    <property type="term" value="C:cytoplasm"/>
    <property type="evidence" value="ECO:0007669"/>
    <property type="project" value="UniProtKB-SubCell"/>
</dbReference>
<evidence type="ECO:0000256" key="4">
    <source>
        <dbReference type="ARBA" id="ARBA00022490"/>
    </source>
</evidence>
<feature type="domain" description="RecX first three-helical" evidence="6">
    <location>
        <begin position="7"/>
        <end position="43"/>
    </location>
</feature>
<comment type="similarity">
    <text evidence="2 5">Belongs to the RecX family.</text>
</comment>
<comment type="function">
    <text evidence="5">Modulates RecA activity.</text>
</comment>
<dbReference type="Proteomes" id="UP000049855">
    <property type="component" value="Unassembled WGS sequence"/>
</dbReference>
<dbReference type="Pfam" id="PF21982">
    <property type="entry name" value="RecX_HTH1"/>
    <property type="match status" value="1"/>
</dbReference>
<dbReference type="InterPro" id="IPR003783">
    <property type="entry name" value="Regulatory_RecX"/>
</dbReference>
<dbReference type="GO" id="GO:0006282">
    <property type="term" value="P:regulation of DNA repair"/>
    <property type="evidence" value="ECO:0007669"/>
    <property type="project" value="UniProtKB-UniRule"/>
</dbReference>
<dbReference type="HAMAP" id="MF_01114">
    <property type="entry name" value="RecX"/>
    <property type="match status" value="1"/>
</dbReference>
<evidence type="ECO:0000256" key="2">
    <source>
        <dbReference type="ARBA" id="ARBA00009695"/>
    </source>
</evidence>
<name>A0A0U1L4N5_9FIRM</name>
<dbReference type="RefSeq" id="WP_021170655.1">
    <property type="nucleotide sequence ID" value="NZ_CTRP01000014.1"/>
</dbReference>
<keyword evidence="8" id="KW-1185">Reference proteome</keyword>
<protein>
    <recommendedName>
        <fullName evidence="3 5">Regulatory protein RecX</fullName>
    </recommendedName>
</protein>
<accession>A0A0U1L4N5</accession>
<evidence type="ECO:0000256" key="5">
    <source>
        <dbReference type="HAMAP-Rule" id="MF_01114"/>
    </source>
</evidence>
<dbReference type="EMBL" id="CTRP01000014">
    <property type="protein sequence ID" value="CQR74667.1"/>
    <property type="molecule type" value="Genomic_DNA"/>
</dbReference>
<evidence type="ECO:0000313" key="7">
    <source>
        <dbReference type="EMBL" id="CQR74667.1"/>
    </source>
</evidence>
<dbReference type="Gene3D" id="1.10.10.10">
    <property type="entry name" value="Winged helix-like DNA-binding domain superfamily/Winged helix DNA-binding domain"/>
    <property type="match status" value="1"/>
</dbReference>
<reference evidence="8" key="1">
    <citation type="submission" date="2015-03" db="EMBL/GenBank/DDBJ databases">
        <authorList>
            <person name="Nijsse Bart"/>
        </authorList>
    </citation>
    <scope>NUCLEOTIDE SEQUENCE [LARGE SCALE GENOMIC DNA]</scope>
</reference>
<proteinExistence type="inferred from homology"/>
<evidence type="ECO:0000259" key="6">
    <source>
        <dbReference type="Pfam" id="PF21982"/>
    </source>
</evidence>
<dbReference type="PANTHER" id="PTHR33602">
    <property type="entry name" value="REGULATORY PROTEIN RECX FAMILY PROTEIN"/>
    <property type="match status" value="1"/>
</dbReference>
<dbReference type="InterPro" id="IPR036388">
    <property type="entry name" value="WH-like_DNA-bd_sf"/>
</dbReference>
<dbReference type="InterPro" id="IPR053926">
    <property type="entry name" value="RecX_HTH_1st"/>
</dbReference>
<keyword evidence="4 5" id="KW-0963">Cytoplasm</keyword>
<sequence length="149" mass="17151">MNKNVSEAAVKLLKIRTYSQQELEQKLLKQGYDEVVVGEAIEYVTKRGYLNDAALCDMLVERYAESNKYSLKETYLRLRRRGLPTTLINEKLADWDSNLEYQAAIKIAIRILHSKKTQDLHKIIRRLSAKGFKAATISKVLAHLRDMAP</sequence>
<dbReference type="AlphaFoldDB" id="A0A0U1L4N5"/>
<gene>
    <name evidence="5" type="primary">recX</name>
    <name evidence="7" type="ORF">SpAn4DRAFT_1129</name>
</gene>
<comment type="subcellular location">
    <subcellularLocation>
        <location evidence="1 5">Cytoplasm</location>
    </subcellularLocation>
</comment>
<evidence type="ECO:0000256" key="1">
    <source>
        <dbReference type="ARBA" id="ARBA00004496"/>
    </source>
</evidence>
<evidence type="ECO:0000256" key="3">
    <source>
        <dbReference type="ARBA" id="ARBA00018111"/>
    </source>
</evidence>
<dbReference type="PANTHER" id="PTHR33602:SF1">
    <property type="entry name" value="REGULATORY PROTEIN RECX FAMILY PROTEIN"/>
    <property type="match status" value="1"/>
</dbReference>
<organism evidence="7 8">
    <name type="scientific">Sporomusa ovata</name>
    <dbReference type="NCBI Taxonomy" id="2378"/>
    <lineage>
        <taxon>Bacteria</taxon>
        <taxon>Bacillati</taxon>
        <taxon>Bacillota</taxon>
        <taxon>Negativicutes</taxon>
        <taxon>Selenomonadales</taxon>
        <taxon>Sporomusaceae</taxon>
        <taxon>Sporomusa</taxon>
    </lineage>
</organism>